<dbReference type="AlphaFoldDB" id="A0AAN0P6V7"/>
<name>A0AAN0P6V7_ACISD</name>
<dbReference type="KEGG" id="acd:AOLE_05095"/>
<reference evidence="1 2" key="1">
    <citation type="journal article" date="2010" name="J. Bacteriol.">
        <title>Complete genome sequence of the diesel-degrading Acinetobacter sp. strain DR1.</title>
        <authorList>
            <person name="Jung J."/>
            <person name="Baek J.H."/>
            <person name="Park W."/>
        </authorList>
    </citation>
    <scope>NUCLEOTIDE SEQUENCE [LARGE SCALE GENOMIC DNA]</scope>
    <source>
        <strain evidence="2">JCM 16667 / KCTC 23045 / DR1</strain>
    </source>
</reference>
<organism evidence="1 2">
    <name type="scientific">Acinetobacter oleivorans (strain JCM 16667 / KCTC 23045 / DR1)</name>
    <dbReference type="NCBI Taxonomy" id="436717"/>
    <lineage>
        <taxon>Bacteria</taxon>
        <taxon>Pseudomonadati</taxon>
        <taxon>Pseudomonadota</taxon>
        <taxon>Gammaproteobacteria</taxon>
        <taxon>Moraxellales</taxon>
        <taxon>Moraxellaceae</taxon>
        <taxon>Acinetobacter</taxon>
    </lineage>
</organism>
<evidence type="ECO:0000313" key="1">
    <source>
        <dbReference type="EMBL" id="ADI89916.1"/>
    </source>
</evidence>
<proteinExistence type="predicted"/>
<dbReference type="EMBL" id="CP002080">
    <property type="protein sequence ID" value="ADI89916.1"/>
    <property type="molecule type" value="Genomic_DNA"/>
</dbReference>
<dbReference type="GeneID" id="9381441"/>
<evidence type="ECO:0000313" key="2">
    <source>
        <dbReference type="Proteomes" id="UP000000392"/>
    </source>
</evidence>
<protein>
    <submittedName>
        <fullName evidence="1">Hypothetical membrane-associated protein</fullName>
    </submittedName>
</protein>
<dbReference type="Proteomes" id="UP000000392">
    <property type="component" value="Chromosome"/>
</dbReference>
<sequence length="331" mass="37918">MNGIFYENTKTTIPRCVQPIHETHPLGYAYETDTHFVHLYGGNKGLNTISVGLTAIEKKQGTLEDWAIRTFGAQNIQPLNLPIGQSIEGVWRPSLLYSEDIQNALNIDMYEQRSAEQALLILLDKLDDIFLYVEPDQNGAQSFGHKSRELLILACTEVENMWVSLFNKTGTPAANGRTFTTQDYVKLLPKLCLGEFQISFKNYNVRKFKPFINWNASHPTQSLSWYDAYNKTKHDRKNFFSCATLENVMDAITANIVMYCAKYGPFYLLSNNTTLSSLINQHFEIELLNSDSSTYYIPKFSFPANTREDLFIFDPHQNGYMVPWDVQPLTI</sequence>
<accession>A0AAN0P6V7</accession>
<dbReference type="RefSeq" id="WP_013197162.1">
    <property type="nucleotide sequence ID" value="NC_014259.1"/>
</dbReference>
<gene>
    <name evidence="1" type="ordered locus">AOLE_05095</name>
</gene>